<evidence type="ECO:0000313" key="2">
    <source>
        <dbReference type="EMBL" id="WZN45918.1"/>
    </source>
</evidence>
<name>A0ABZ2Z2U2_9BACT</name>
<sequence length="81" mass="9018">MTIQQPVHVAHLLPMLDAKLSELLRSLTPEEWQAQTVAKLWKVKDVAAHLLDSNICILSILRDGYFGEQADIHPGKTSSIS</sequence>
<keyword evidence="3" id="KW-1185">Reference proteome</keyword>
<proteinExistence type="predicted"/>
<evidence type="ECO:0000313" key="3">
    <source>
        <dbReference type="Proteomes" id="UP001449657"/>
    </source>
</evidence>
<feature type="domain" description="Mycothiol-dependent maleylpyruvate isomerase metal-binding" evidence="1">
    <location>
        <begin position="17"/>
        <end position="63"/>
    </location>
</feature>
<dbReference type="Pfam" id="PF11716">
    <property type="entry name" value="MDMPI_N"/>
    <property type="match status" value="1"/>
</dbReference>
<dbReference type="InterPro" id="IPR034660">
    <property type="entry name" value="DinB/YfiT-like"/>
</dbReference>
<evidence type="ECO:0000259" key="1">
    <source>
        <dbReference type="Pfam" id="PF11716"/>
    </source>
</evidence>
<accession>A0ABZ2Z2U2</accession>
<dbReference type="InterPro" id="IPR024344">
    <property type="entry name" value="MDMPI_metal-binding"/>
</dbReference>
<dbReference type="EMBL" id="CP150096">
    <property type="protein sequence ID" value="WZN45918.1"/>
    <property type="molecule type" value="Genomic_DNA"/>
</dbReference>
<dbReference type="SUPFAM" id="SSF109854">
    <property type="entry name" value="DinB/YfiT-like putative metalloenzymes"/>
    <property type="match status" value="1"/>
</dbReference>
<organism evidence="2 3">
    <name type="scientific">Chitinophaga caseinilytica</name>
    <dbReference type="NCBI Taxonomy" id="2267521"/>
    <lineage>
        <taxon>Bacteria</taxon>
        <taxon>Pseudomonadati</taxon>
        <taxon>Bacteroidota</taxon>
        <taxon>Chitinophagia</taxon>
        <taxon>Chitinophagales</taxon>
        <taxon>Chitinophagaceae</taxon>
        <taxon>Chitinophaga</taxon>
    </lineage>
</organism>
<dbReference type="GO" id="GO:0016853">
    <property type="term" value="F:isomerase activity"/>
    <property type="evidence" value="ECO:0007669"/>
    <property type="project" value="UniProtKB-KW"/>
</dbReference>
<gene>
    <name evidence="2" type="ORF">WJU22_23760</name>
</gene>
<dbReference type="Gene3D" id="1.20.120.450">
    <property type="entry name" value="dinb family like domain"/>
    <property type="match status" value="1"/>
</dbReference>
<reference evidence="2 3" key="1">
    <citation type="submission" date="2024-03" db="EMBL/GenBank/DDBJ databases">
        <title>Chitinophaga caseinilytica sp. nov., a casein hydrolysing bacterium isolated from forest soil.</title>
        <authorList>
            <person name="Lee D.S."/>
            <person name="Han D.M."/>
            <person name="Baek J.H."/>
            <person name="Choi D.G."/>
            <person name="Jeon J.H."/>
            <person name="Jeon C.O."/>
        </authorList>
    </citation>
    <scope>NUCLEOTIDE SEQUENCE [LARGE SCALE GENOMIC DNA]</scope>
    <source>
        <strain evidence="2 3">KACC 19118</strain>
    </source>
</reference>
<dbReference type="RefSeq" id="WP_341840659.1">
    <property type="nucleotide sequence ID" value="NZ_CP149792.1"/>
</dbReference>
<protein>
    <submittedName>
        <fullName evidence="2">Maleylpyruvate isomerase N-terminal domain-containing protein</fullName>
    </submittedName>
</protein>
<keyword evidence="2" id="KW-0413">Isomerase</keyword>
<dbReference type="Proteomes" id="UP001449657">
    <property type="component" value="Chromosome"/>
</dbReference>